<keyword evidence="1" id="KW-0810">Translation regulation</keyword>
<organism evidence="4 5">
    <name type="scientific">Oesophagostomum dentatum</name>
    <name type="common">Nodular worm</name>
    <dbReference type="NCBI Taxonomy" id="61180"/>
    <lineage>
        <taxon>Eukaryota</taxon>
        <taxon>Metazoa</taxon>
        <taxon>Ecdysozoa</taxon>
        <taxon>Nematoda</taxon>
        <taxon>Chromadorea</taxon>
        <taxon>Rhabditida</taxon>
        <taxon>Rhabditina</taxon>
        <taxon>Rhabditomorpha</taxon>
        <taxon>Strongyloidea</taxon>
        <taxon>Strongylidae</taxon>
        <taxon>Oesophagostomum</taxon>
    </lineage>
</organism>
<keyword evidence="1" id="KW-0694">RNA-binding</keyword>
<protein>
    <recommendedName>
        <fullName evidence="3">Nanos-type domain-containing protein</fullName>
    </recommendedName>
</protein>
<feature type="region of interest" description="Disordered" evidence="2">
    <location>
        <begin position="1"/>
        <end position="85"/>
    </location>
</feature>
<dbReference type="InterPro" id="IPR024161">
    <property type="entry name" value="Znf_nanos-typ"/>
</dbReference>
<reference evidence="4 5" key="1">
    <citation type="submission" date="2014-03" db="EMBL/GenBank/DDBJ databases">
        <title>Draft genome of the hookworm Oesophagostomum dentatum.</title>
        <authorList>
            <person name="Mitreva M."/>
        </authorList>
    </citation>
    <scope>NUCLEOTIDE SEQUENCE [LARGE SCALE GENOMIC DNA]</scope>
    <source>
        <strain evidence="4 5">OD-Hann</strain>
    </source>
</reference>
<dbReference type="PROSITE" id="PS51522">
    <property type="entry name" value="ZF_NANOS"/>
    <property type="match status" value="1"/>
</dbReference>
<evidence type="ECO:0000313" key="5">
    <source>
        <dbReference type="Proteomes" id="UP000053660"/>
    </source>
</evidence>
<dbReference type="OrthoDB" id="5864971at2759"/>
<dbReference type="Proteomes" id="UP000053660">
    <property type="component" value="Unassembled WGS sequence"/>
</dbReference>
<dbReference type="GO" id="GO:0006417">
    <property type="term" value="P:regulation of translation"/>
    <property type="evidence" value="ECO:0007669"/>
    <property type="project" value="UniProtKB-UniRule"/>
</dbReference>
<evidence type="ECO:0000313" key="4">
    <source>
        <dbReference type="EMBL" id="KHJ84321.1"/>
    </source>
</evidence>
<dbReference type="EMBL" id="KN569076">
    <property type="protein sequence ID" value="KHJ84321.1"/>
    <property type="molecule type" value="Genomic_DNA"/>
</dbReference>
<keyword evidence="1" id="KW-0863">Zinc-finger</keyword>
<evidence type="ECO:0000256" key="1">
    <source>
        <dbReference type="PROSITE-ProRule" id="PRU00855"/>
    </source>
</evidence>
<sequence length="130" mass="14337">MLVYRGKHSDTSITSSDSGNSSRSDEQERSESNLSDLLSSPEGVIYEVDGESDADSPPHDPAQESPVAPSDLGVIQQNRQSSSPRQHRFCWYCFDAYKAMCLAQGKAPPSIYSRGLWHGHCMRDSNGVTR</sequence>
<comment type="similarity">
    <text evidence="1">Belongs to the nanos family.</text>
</comment>
<dbReference type="GO" id="GO:0003723">
    <property type="term" value="F:RNA binding"/>
    <property type="evidence" value="ECO:0007669"/>
    <property type="project" value="UniProtKB-UniRule"/>
</dbReference>
<keyword evidence="1" id="KW-0862">Zinc</keyword>
<evidence type="ECO:0000259" key="3">
    <source>
        <dbReference type="PROSITE" id="PS51522"/>
    </source>
</evidence>
<gene>
    <name evidence="4" type="ORF">OESDEN_15968</name>
</gene>
<keyword evidence="5" id="KW-1185">Reference proteome</keyword>
<dbReference type="GO" id="GO:0008270">
    <property type="term" value="F:zinc ion binding"/>
    <property type="evidence" value="ECO:0007669"/>
    <property type="project" value="UniProtKB-KW"/>
</dbReference>
<feature type="compositionally biased region" description="Low complexity" evidence="2">
    <location>
        <begin position="11"/>
        <end position="22"/>
    </location>
</feature>
<feature type="compositionally biased region" description="Polar residues" evidence="2">
    <location>
        <begin position="75"/>
        <end position="84"/>
    </location>
</feature>
<accession>A0A0B1SKA4</accession>
<proteinExistence type="inferred from homology"/>
<name>A0A0B1SKA4_OESDE</name>
<keyword evidence="1" id="KW-0479">Metal-binding</keyword>
<dbReference type="AlphaFoldDB" id="A0A0B1SKA4"/>
<evidence type="ECO:0000256" key="2">
    <source>
        <dbReference type="SAM" id="MobiDB-lite"/>
    </source>
</evidence>
<feature type="domain" description="Nanos-type" evidence="3">
    <location>
        <begin position="89"/>
        <end position="130"/>
    </location>
</feature>